<dbReference type="RefSeq" id="WP_379014790.1">
    <property type="nucleotide sequence ID" value="NZ_JBHSDC010000027.1"/>
</dbReference>
<dbReference type="SUPFAM" id="SSF88697">
    <property type="entry name" value="PUA domain-like"/>
    <property type="match status" value="1"/>
</dbReference>
<protein>
    <submittedName>
        <fullName evidence="2">EVE domain-containing protein</fullName>
    </submittedName>
</protein>
<dbReference type="CDD" id="cd21133">
    <property type="entry name" value="EVE"/>
    <property type="match status" value="1"/>
</dbReference>
<accession>A0ABV8PXW2</accession>
<evidence type="ECO:0000313" key="2">
    <source>
        <dbReference type="EMBL" id="MFC4232797.1"/>
    </source>
</evidence>
<dbReference type="InterPro" id="IPR002740">
    <property type="entry name" value="EVE_domain"/>
</dbReference>
<dbReference type="InterPro" id="IPR047197">
    <property type="entry name" value="THYN1-like_EVE"/>
</dbReference>
<gene>
    <name evidence="2" type="ORF">ACFOW1_12925</name>
</gene>
<proteinExistence type="predicted"/>
<evidence type="ECO:0000259" key="1">
    <source>
        <dbReference type="Pfam" id="PF01878"/>
    </source>
</evidence>
<comment type="caution">
    <text evidence="2">The sequence shown here is derived from an EMBL/GenBank/DDBJ whole genome shotgun (WGS) entry which is preliminary data.</text>
</comment>
<name>A0ABV8PXW2_9BACT</name>
<feature type="domain" description="EVE" evidence="1">
    <location>
        <begin position="20"/>
        <end position="149"/>
    </location>
</feature>
<dbReference type="InterPro" id="IPR015947">
    <property type="entry name" value="PUA-like_sf"/>
</dbReference>
<reference evidence="3" key="1">
    <citation type="journal article" date="2019" name="Int. J. Syst. Evol. Microbiol.">
        <title>The Global Catalogue of Microorganisms (GCM) 10K type strain sequencing project: providing services to taxonomists for standard genome sequencing and annotation.</title>
        <authorList>
            <consortium name="The Broad Institute Genomics Platform"/>
            <consortium name="The Broad Institute Genome Sequencing Center for Infectious Disease"/>
            <person name="Wu L."/>
            <person name="Ma J."/>
        </authorList>
    </citation>
    <scope>NUCLEOTIDE SEQUENCE [LARGE SCALE GENOMIC DNA]</scope>
    <source>
        <strain evidence="3">CECT 8010</strain>
    </source>
</reference>
<keyword evidence="3" id="KW-1185">Reference proteome</keyword>
<organism evidence="2 3">
    <name type="scientific">Parasediminibacterium paludis</name>
    <dbReference type="NCBI Taxonomy" id="908966"/>
    <lineage>
        <taxon>Bacteria</taxon>
        <taxon>Pseudomonadati</taxon>
        <taxon>Bacteroidota</taxon>
        <taxon>Chitinophagia</taxon>
        <taxon>Chitinophagales</taxon>
        <taxon>Chitinophagaceae</taxon>
        <taxon>Parasediminibacterium</taxon>
    </lineage>
</organism>
<dbReference type="PANTHER" id="PTHR14087">
    <property type="entry name" value="THYMOCYTE NUCLEAR PROTEIN 1"/>
    <property type="match status" value="1"/>
</dbReference>
<dbReference type="PANTHER" id="PTHR14087:SF7">
    <property type="entry name" value="THYMOCYTE NUCLEAR PROTEIN 1"/>
    <property type="match status" value="1"/>
</dbReference>
<evidence type="ECO:0000313" key="3">
    <source>
        <dbReference type="Proteomes" id="UP001595906"/>
    </source>
</evidence>
<sequence length="159" mass="18320">MAKIESHLEEKNPPSGARGYWLIKSEPFKYSWNQFEKDKQTFWDGVRNYQARNNLKAMKKGDLLLWYHSNEGMEIVGIAKLVKEHYQDPTTEDTNWVVVDVKPVKKLKKPVTLAQVKADARLEKMALVRLGRLSVQPVTADEWNVIMELGDMPASDYAV</sequence>
<dbReference type="Proteomes" id="UP001595906">
    <property type="component" value="Unassembled WGS sequence"/>
</dbReference>
<dbReference type="EMBL" id="JBHSDC010000027">
    <property type="protein sequence ID" value="MFC4232797.1"/>
    <property type="molecule type" value="Genomic_DNA"/>
</dbReference>
<dbReference type="InterPro" id="IPR052181">
    <property type="entry name" value="5hmC_binding"/>
</dbReference>
<dbReference type="Gene3D" id="3.10.590.10">
    <property type="entry name" value="ph1033 like domains"/>
    <property type="match status" value="1"/>
</dbReference>
<dbReference type="Pfam" id="PF01878">
    <property type="entry name" value="EVE"/>
    <property type="match status" value="1"/>
</dbReference>